<dbReference type="Pfam" id="PF00705">
    <property type="entry name" value="PCNA_N"/>
    <property type="match status" value="1"/>
</dbReference>
<evidence type="ECO:0000313" key="8">
    <source>
        <dbReference type="Proteomes" id="UP000645828"/>
    </source>
</evidence>
<dbReference type="AlphaFoldDB" id="A0A811YQE0"/>
<dbReference type="InterPro" id="IPR022648">
    <property type="entry name" value="Pr_cel_nuc_antig_N"/>
</dbReference>
<gene>
    <name evidence="7" type="ORF">NYPRO_LOCUS11391</name>
</gene>
<organism evidence="7 8">
    <name type="scientific">Nyctereutes procyonoides</name>
    <name type="common">Raccoon dog</name>
    <name type="synonym">Canis procyonoides</name>
    <dbReference type="NCBI Taxonomy" id="34880"/>
    <lineage>
        <taxon>Eukaryota</taxon>
        <taxon>Metazoa</taxon>
        <taxon>Chordata</taxon>
        <taxon>Craniata</taxon>
        <taxon>Vertebrata</taxon>
        <taxon>Euteleostomi</taxon>
        <taxon>Mammalia</taxon>
        <taxon>Eutheria</taxon>
        <taxon>Laurasiatheria</taxon>
        <taxon>Carnivora</taxon>
        <taxon>Caniformia</taxon>
        <taxon>Canidae</taxon>
        <taxon>Nyctereutes</taxon>
    </lineage>
</organism>
<dbReference type="Pfam" id="PF02747">
    <property type="entry name" value="PCNA_C"/>
    <property type="match status" value="1"/>
</dbReference>
<feature type="domain" description="Proliferating cell nuclear antigen PCNA N-terminal" evidence="5">
    <location>
        <begin position="1"/>
        <end position="78"/>
    </location>
</feature>
<evidence type="ECO:0000259" key="6">
    <source>
        <dbReference type="Pfam" id="PF02747"/>
    </source>
</evidence>
<dbReference type="InterPro" id="IPR046938">
    <property type="entry name" value="DNA_clamp_sf"/>
</dbReference>
<comment type="function">
    <text evidence="4">Auxiliary protein of DNA polymerase delta and epsilon, is involved in the control of eukaryotic DNA replication by increasing the polymerase's processibility during elongation of the leading strand. Induces a robust stimulatory effect on the 3'-5' exonuclease and 3'-phosphodiesterase, but not apurinic-apyrimidinic (AP) endonuclease, APEX2 activities. Has to be loaded onto DNA in order to be able to stimulate APEX2. Plays a key role in DNA damage response (DDR) by being conveniently positioned at the replication fork to coordinate DNA replication with DNA repair and DNA damage tolerance pathways. Acts as a loading platform to recruit DDR proteins that allow completion of DNA replication after DNA damage and promote postreplication repair: Monoubiquitinated PCNA leads to recruitment of translesion (TLS) polymerases, while 'Lys-63'-linked polyubiquitination of PCNA is involved in error-free pathway and employs recombination mechanisms to synthesize across the lesion.</text>
</comment>
<keyword evidence="3" id="KW-0238">DNA-binding</keyword>
<dbReference type="InterPro" id="IPR022649">
    <property type="entry name" value="Pr_cel_nuc_antig_C"/>
</dbReference>
<name>A0A811YQE0_NYCPR</name>
<evidence type="ECO:0000256" key="2">
    <source>
        <dbReference type="ARBA" id="ARBA00020229"/>
    </source>
</evidence>
<dbReference type="GO" id="GO:0006275">
    <property type="term" value="P:regulation of DNA replication"/>
    <property type="evidence" value="ECO:0007669"/>
    <property type="project" value="InterPro"/>
</dbReference>
<comment type="caution">
    <text evidence="7">The sequence shown here is derived from an EMBL/GenBank/DDBJ whole genome shotgun (WGS) entry which is preliminary data.</text>
</comment>
<dbReference type="EMBL" id="CAJHUB010000681">
    <property type="protein sequence ID" value="CAD7678593.1"/>
    <property type="molecule type" value="Genomic_DNA"/>
</dbReference>
<sequence>MFQVCLVQGSVLRKMLKAFMDLINELTQTPPMACSLVQLTLRSQGFDSYHCYHSLAMANISFTLRAEDNVDTLALASKAPNQEKFPDDEYSCGVKTPSGEVACTGRHLHHIGDAVVISCAKDRVKFSASGDETVTIEMKESVWLTFALIAELFDKTLLQNRGKCTSFSPACKITDMGHLECYLAFQVKDEEGS</sequence>
<proteinExistence type="inferred from homology"/>
<evidence type="ECO:0000313" key="7">
    <source>
        <dbReference type="EMBL" id="CAD7678593.1"/>
    </source>
</evidence>
<dbReference type="SUPFAM" id="SSF55979">
    <property type="entry name" value="DNA clamp"/>
    <property type="match status" value="2"/>
</dbReference>
<dbReference type="Gene3D" id="3.70.10.10">
    <property type="match status" value="1"/>
</dbReference>
<reference evidence="7" key="1">
    <citation type="submission" date="2020-12" db="EMBL/GenBank/DDBJ databases">
        <authorList>
            <consortium name="Molecular Ecology Group"/>
        </authorList>
    </citation>
    <scope>NUCLEOTIDE SEQUENCE</scope>
    <source>
        <strain evidence="7">TBG_1078</strain>
    </source>
</reference>
<dbReference type="InterPro" id="IPR000730">
    <property type="entry name" value="Pr_cel_nuc_antig"/>
</dbReference>
<dbReference type="GO" id="GO:0043626">
    <property type="term" value="C:PCNA complex"/>
    <property type="evidence" value="ECO:0007669"/>
    <property type="project" value="TreeGrafter"/>
</dbReference>
<evidence type="ECO:0000256" key="4">
    <source>
        <dbReference type="ARBA" id="ARBA00045553"/>
    </source>
</evidence>
<dbReference type="GO" id="GO:0030337">
    <property type="term" value="F:DNA polymerase processivity factor activity"/>
    <property type="evidence" value="ECO:0007669"/>
    <property type="project" value="InterPro"/>
</dbReference>
<keyword evidence="8" id="KW-1185">Reference proteome</keyword>
<dbReference type="GO" id="GO:0003677">
    <property type="term" value="F:DNA binding"/>
    <property type="evidence" value="ECO:0007669"/>
    <property type="project" value="UniProtKB-KW"/>
</dbReference>
<evidence type="ECO:0000259" key="5">
    <source>
        <dbReference type="Pfam" id="PF00705"/>
    </source>
</evidence>
<evidence type="ECO:0000256" key="1">
    <source>
        <dbReference type="ARBA" id="ARBA00010462"/>
    </source>
</evidence>
<evidence type="ECO:0000256" key="3">
    <source>
        <dbReference type="ARBA" id="ARBA00023125"/>
    </source>
</evidence>
<dbReference type="GO" id="GO:0019985">
    <property type="term" value="P:translesion synthesis"/>
    <property type="evidence" value="ECO:0007669"/>
    <property type="project" value="TreeGrafter"/>
</dbReference>
<dbReference type="PANTHER" id="PTHR11352">
    <property type="entry name" value="PROLIFERATING CELL NUCLEAR ANTIGEN"/>
    <property type="match status" value="1"/>
</dbReference>
<feature type="domain" description="Proliferating cell nuclear antigen PCNA C-terminal" evidence="6">
    <location>
        <begin position="85"/>
        <end position="131"/>
    </location>
</feature>
<dbReference type="Proteomes" id="UP000645828">
    <property type="component" value="Unassembled WGS sequence"/>
</dbReference>
<protein>
    <recommendedName>
        <fullName evidence="2">Proliferating cell nuclear antigen</fullName>
    </recommendedName>
</protein>
<accession>A0A811YQE0</accession>
<dbReference type="GO" id="GO:0006298">
    <property type="term" value="P:mismatch repair"/>
    <property type="evidence" value="ECO:0007669"/>
    <property type="project" value="TreeGrafter"/>
</dbReference>
<dbReference type="PANTHER" id="PTHR11352:SF0">
    <property type="entry name" value="PROLIFERATING CELL NUCLEAR ANTIGEN"/>
    <property type="match status" value="1"/>
</dbReference>
<dbReference type="GO" id="GO:0006272">
    <property type="term" value="P:leading strand elongation"/>
    <property type="evidence" value="ECO:0007669"/>
    <property type="project" value="TreeGrafter"/>
</dbReference>
<comment type="similarity">
    <text evidence="1">Belongs to the PCNA family.</text>
</comment>